<feature type="region of interest" description="Disordered" evidence="2">
    <location>
        <begin position="595"/>
        <end position="614"/>
    </location>
</feature>
<evidence type="ECO:0000256" key="2">
    <source>
        <dbReference type="SAM" id="MobiDB-lite"/>
    </source>
</evidence>
<dbReference type="SUPFAM" id="SSF48452">
    <property type="entry name" value="TPR-like"/>
    <property type="match status" value="1"/>
</dbReference>
<dbReference type="InterPro" id="IPR011990">
    <property type="entry name" value="TPR-like_helical_dom_sf"/>
</dbReference>
<feature type="region of interest" description="Disordered" evidence="2">
    <location>
        <begin position="1"/>
        <end position="52"/>
    </location>
</feature>
<feature type="region of interest" description="Disordered" evidence="2">
    <location>
        <begin position="84"/>
        <end position="289"/>
    </location>
</feature>
<feature type="repeat" description="TPR" evidence="1">
    <location>
        <begin position="279"/>
        <end position="312"/>
    </location>
</feature>
<feature type="compositionally biased region" description="Acidic residues" evidence="2">
    <location>
        <begin position="104"/>
        <end position="146"/>
    </location>
</feature>
<feature type="compositionally biased region" description="Polar residues" evidence="2">
    <location>
        <begin position="431"/>
        <end position="449"/>
    </location>
</feature>
<dbReference type="Proteomes" id="UP000027730">
    <property type="component" value="Unassembled WGS sequence"/>
</dbReference>
<feature type="region of interest" description="Disordered" evidence="2">
    <location>
        <begin position="431"/>
        <end position="453"/>
    </location>
</feature>
<feature type="compositionally biased region" description="Low complexity" evidence="2">
    <location>
        <begin position="37"/>
        <end position="46"/>
    </location>
</feature>
<dbReference type="HOGENOM" id="CLU_349822_0_0_1"/>
<proteinExistence type="predicted"/>
<sequence length="805" mass="89241">MSPSMAASPDSPASLASSDSDSDWETDDSEPRPSAPRNSNGRGNTTIRRRRQIREVLSPAFDMSPFGDGALGDFMYGLEANGFGSMLRDAGIPHMGSEYGDFGTFDDSDSSDSEDSDSDDSDESSDSDDEDDPGDSDDSDSEDDDSSSSSSGDSSDDSDSQQRKKRRVEDARADDSSSDDSSEEEAEDWAVWERKIKAEHQARAAAAATKTSSNGPSKQPTSAQPPVEAQKTQDEINASSSTAQGNFQDNDSNSAQPPDKIQQREDDPDTASPTVEEKSTEARNRGSDLYRKRLFDEATKAYFEALSLTPNDPAPLSNLSAVQFELGGYPGSIKYAEKALQLLNNEADSNPKKQKLFSRLARAQALQLQNAAPLVSKFESSDTIRNSAIQAGVTWMGDEIKLSLRPSPEPENSAKPTDATYPAFKATIASKRTTAESSASRTQKPSPSSIPAHISNDIDRKLIKEFQITVSLLASIVTTNAKEPGLSKSERRDRREYVRVVNELRRRADPTFKPPMPSEFRTWPLLELLCEVRGAEFIAVHGNLLPKNLYCQRHICRLVAGTVLSLDTPSKKSLEYMKDFDEHIRARRILYNSTTAPEAPVSEKEALSPASMPDHISNDVDRKLVREFQTTLSRFADAAAKDANDEHPYMPKSIRKARREYVRVVDELRQRTDPSFAPFKPTKFEKLSDGDLINEVREAEMMVIMAPLLPKNKQCQLHICKLVSGEMPSLEVPSSESLNFVEEFDKHIETRKRYDAWKEKEVKEPKSEGQMNPDCAPHYALTTHIRVSVSSISVCSWQVKQFRIG</sequence>
<feature type="compositionally biased region" description="Basic and acidic residues" evidence="2">
    <location>
        <begin position="191"/>
        <end position="202"/>
    </location>
</feature>
<keyword evidence="1" id="KW-0802">TPR repeat</keyword>
<gene>
    <name evidence="3" type="ORF">M436DRAFT_61117</name>
</gene>
<dbReference type="EMBL" id="KL584704">
    <property type="protein sequence ID" value="KEQ75805.1"/>
    <property type="molecule type" value="Genomic_DNA"/>
</dbReference>
<evidence type="ECO:0000313" key="4">
    <source>
        <dbReference type="Proteomes" id="UP000027730"/>
    </source>
</evidence>
<dbReference type="AlphaFoldDB" id="A0A074WRJ4"/>
<feature type="compositionally biased region" description="Low complexity" evidence="2">
    <location>
        <begin position="1"/>
        <end position="19"/>
    </location>
</feature>
<accession>A0A074WRJ4</accession>
<dbReference type="GeneID" id="25413125"/>
<dbReference type="Gene3D" id="1.25.40.10">
    <property type="entry name" value="Tetratricopeptide repeat domain"/>
    <property type="match status" value="1"/>
</dbReference>
<evidence type="ECO:0000313" key="3">
    <source>
        <dbReference type="EMBL" id="KEQ75805.1"/>
    </source>
</evidence>
<evidence type="ECO:0000256" key="1">
    <source>
        <dbReference type="PROSITE-ProRule" id="PRU00339"/>
    </source>
</evidence>
<feature type="compositionally biased region" description="Acidic residues" evidence="2">
    <location>
        <begin position="176"/>
        <end position="190"/>
    </location>
</feature>
<feature type="compositionally biased region" description="Polar residues" evidence="2">
    <location>
        <begin position="209"/>
        <end position="224"/>
    </location>
</feature>
<dbReference type="STRING" id="1043004.A0A074WRJ4"/>
<dbReference type="PROSITE" id="PS50005">
    <property type="entry name" value="TPR"/>
    <property type="match status" value="1"/>
</dbReference>
<organism evidence="3 4">
    <name type="scientific">Aureobasidium namibiae CBS 147.97</name>
    <dbReference type="NCBI Taxonomy" id="1043004"/>
    <lineage>
        <taxon>Eukaryota</taxon>
        <taxon>Fungi</taxon>
        <taxon>Dikarya</taxon>
        <taxon>Ascomycota</taxon>
        <taxon>Pezizomycotina</taxon>
        <taxon>Dothideomycetes</taxon>
        <taxon>Dothideomycetidae</taxon>
        <taxon>Dothideales</taxon>
        <taxon>Saccotheciaceae</taxon>
        <taxon>Aureobasidium</taxon>
    </lineage>
</organism>
<dbReference type="OrthoDB" id="2423701at2759"/>
<feature type="compositionally biased region" description="Polar residues" evidence="2">
    <location>
        <begin position="235"/>
        <end position="256"/>
    </location>
</feature>
<name>A0A074WRJ4_9PEZI</name>
<feature type="compositionally biased region" description="Basic and acidic residues" evidence="2">
    <location>
        <begin position="275"/>
        <end position="289"/>
    </location>
</feature>
<reference evidence="3 4" key="1">
    <citation type="journal article" date="2014" name="BMC Genomics">
        <title>Genome sequencing of four Aureobasidium pullulans varieties: biotechnological potential, stress tolerance, and description of new species.</title>
        <authorList>
            <person name="Gostin Ar C."/>
            <person name="Ohm R.A."/>
            <person name="Kogej T."/>
            <person name="Sonjak S."/>
            <person name="Turk M."/>
            <person name="Zajc J."/>
            <person name="Zalar P."/>
            <person name="Grube M."/>
            <person name="Sun H."/>
            <person name="Han J."/>
            <person name="Sharma A."/>
            <person name="Chiniquy J."/>
            <person name="Ngan C.Y."/>
            <person name="Lipzen A."/>
            <person name="Barry K."/>
            <person name="Grigoriev I.V."/>
            <person name="Gunde-Cimerman N."/>
        </authorList>
    </citation>
    <scope>NUCLEOTIDE SEQUENCE [LARGE SCALE GENOMIC DNA]</scope>
    <source>
        <strain evidence="3 4">CBS 147.97</strain>
    </source>
</reference>
<dbReference type="RefSeq" id="XP_013430257.1">
    <property type="nucleotide sequence ID" value="XM_013574803.1"/>
</dbReference>
<dbReference type="InterPro" id="IPR019734">
    <property type="entry name" value="TPR_rpt"/>
</dbReference>
<keyword evidence="4" id="KW-1185">Reference proteome</keyword>
<protein>
    <submittedName>
        <fullName evidence="3">Uncharacterized protein</fullName>
    </submittedName>
</protein>